<dbReference type="Proteomes" id="UP000287651">
    <property type="component" value="Unassembled WGS sequence"/>
</dbReference>
<comment type="caution">
    <text evidence="2">The sequence shown here is derived from an EMBL/GenBank/DDBJ whole genome shotgun (WGS) entry which is preliminary data.</text>
</comment>
<organism evidence="2 3">
    <name type="scientific">Ensete ventricosum</name>
    <name type="common">Abyssinian banana</name>
    <name type="synonym">Musa ensete</name>
    <dbReference type="NCBI Taxonomy" id="4639"/>
    <lineage>
        <taxon>Eukaryota</taxon>
        <taxon>Viridiplantae</taxon>
        <taxon>Streptophyta</taxon>
        <taxon>Embryophyta</taxon>
        <taxon>Tracheophyta</taxon>
        <taxon>Spermatophyta</taxon>
        <taxon>Magnoliopsida</taxon>
        <taxon>Liliopsida</taxon>
        <taxon>Zingiberales</taxon>
        <taxon>Musaceae</taxon>
        <taxon>Ensete</taxon>
    </lineage>
</organism>
<accession>A0A426ZBY6</accession>
<dbReference type="EMBL" id="AMZH03007370">
    <property type="protein sequence ID" value="RRT61473.1"/>
    <property type="molecule type" value="Genomic_DNA"/>
</dbReference>
<evidence type="ECO:0000256" key="1">
    <source>
        <dbReference type="SAM" id="MobiDB-lite"/>
    </source>
</evidence>
<name>A0A426ZBY6_ENSVE</name>
<feature type="region of interest" description="Disordered" evidence="1">
    <location>
        <begin position="1"/>
        <end position="47"/>
    </location>
</feature>
<dbReference type="AlphaFoldDB" id="A0A426ZBY6"/>
<evidence type="ECO:0000313" key="2">
    <source>
        <dbReference type="EMBL" id="RRT61473.1"/>
    </source>
</evidence>
<gene>
    <name evidence="2" type="ORF">B296_00017324</name>
</gene>
<evidence type="ECO:0000313" key="3">
    <source>
        <dbReference type="Proteomes" id="UP000287651"/>
    </source>
</evidence>
<protein>
    <submittedName>
        <fullName evidence="2">Uncharacterized protein</fullName>
    </submittedName>
</protein>
<proteinExistence type="predicted"/>
<reference evidence="2 3" key="1">
    <citation type="journal article" date="2014" name="Agronomy (Basel)">
        <title>A Draft Genome Sequence for Ensete ventricosum, the Drought-Tolerant Tree Against Hunger.</title>
        <authorList>
            <person name="Harrison J."/>
            <person name="Moore K.A."/>
            <person name="Paszkiewicz K."/>
            <person name="Jones T."/>
            <person name="Grant M."/>
            <person name="Ambacheew D."/>
            <person name="Muzemil S."/>
            <person name="Studholme D.J."/>
        </authorList>
    </citation>
    <scope>NUCLEOTIDE SEQUENCE [LARGE SCALE GENOMIC DNA]</scope>
</reference>
<feature type="compositionally biased region" description="Polar residues" evidence="1">
    <location>
        <begin position="27"/>
        <end position="41"/>
    </location>
</feature>
<sequence>METIIEPDPIGPQPGSSEPIQEHFGVPSSSISKETLPSSPVSLEYSPTVPETPSFDLAVSRSTRVKVFRSCISGEDERPEEGDGACDSRDLPQPEVINVSIEIVHPAMLVLVQGHIKP</sequence>